<proteinExistence type="predicted"/>
<dbReference type="OrthoDB" id="7569078at2"/>
<dbReference type="AlphaFoldDB" id="A0A5C6UFZ3"/>
<keyword evidence="2" id="KW-1185">Reference proteome</keyword>
<protein>
    <recommendedName>
        <fullName evidence="3">Inovirus Gp2 family protein</fullName>
    </recommendedName>
</protein>
<evidence type="ECO:0000313" key="1">
    <source>
        <dbReference type="EMBL" id="TXC70955.1"/>
    </source>
</evidence>
<evidence type="ECO:0008006" key="3">
    <source>
        <dbReference type="Google" id="ProtNLM"/>
    </source>
</evidence>
<name>A0A5C6UFZ3_9SPHN</name>
<evidence type="ECO:0000313" key="2">
    <source>
        <dbReference type="Proteomes" id="UP000321250"/>
    </source>
</evidence>
<dbReference type="Proteomes" id="UP000321250">
    <property type="component" value="Unassembled WGS sequence"/>
</dbReference>
<reference evidence="1 2" key="1">
    <citation type="journal article" date="2013" name="Antonie Van Leeuwenhoek">
        <title>Sphingomonas ginsenosidivorax sp. nov., with the ability to transform ginsenosides.</title>
        <authorList>
            <person name="Jin X.F."/>
            <person name="Kim J.K."/>
            <person name="Liu Q.M."/>
            <person name="Kang M.S."/>
            <person name="He D."/>
            <person name="Jin F.X."/>
            <person name="Kim S.C."/>
            <person name="Im W.T."/>
        </authorList>
    </citation>
    <scope>NUCLEOTIDE SEQUENCE [LARGE SCALE GENOMIC DNA]</scope>
    <source>
        <strain evidence="1 2">KHI67</strain>
    </source>
</reference>
<gene>
    <name evidence="1" type="ORF">FSB78_08355</name>
</gene>
<comment type="caution">
    <text evidence="1">The sequence shown here is derived from an EMBL/GenBank/DDBJ whole genome shotgun (WGS) entry which is preliminary data.</text>
</comment>
<sequence length="196" mass="22503">MMDPSSHPPAKRLRQPIVFTDGHPDPFSRQAVRTGILELIKQHGATHSLTLNINREMSIENAKRSFSKFCYNVDQDRFRRKRVDRLISSFRFSAIAFIEHPDTNIHLHAAVNLSPAWLGGLVDERYVRGLEAHWDRITRGSGSMQLDRVFSEAGWGRYITKSMRQDDSFLLSTDFHSDDSVVESSKLRMVLEHIAP</sequence>
<organism evidence="1 2">
    <name type="scientific">Sphingomonas ginsenosidivorax</name>
    <dbReference type="NCBI Taxonomy" id="862135"/>
    <lineage>
        <taxon>Bacteria</taxon>
        <taxon>Pseudomonadati</taxon>
        <taxon>Pseudomonadota</taxon>
        <taxon>Alphaproteobacteria</taxon>
        <taxon>Sphingomonadales</taxon>
        <taxon>Sphingomonadaceae</taxon>
        <taxon>Sphingomonas</taxon>
    </lineage>
</organism>
<dbReference type="RefSeq" id="WP_147081758.1">
    <property type="nucleotide sequence ID" value="NZ_VOQR01000001.1"/>
</dbReference>
<dbReference type="EMBL" id="VOQR01000001">
    <property type="protein sequence ID" value="TXC70955.1"/>
    <property type="molecule type" value="Genomic_DNA"/>
</dbReference>
<accession>A0A5C6UFZ3</accession>